<keyword evidence="2" id="KW-0472">Membrane</keyword>
<feature type="region of interest" description="Disordered" evidence="1">
    <location>
        <begin position="29"/>
        <end position="55"/>
    </location>
</feature>
<dbReference type="Proteomes" id="UP000675379">
    <property type="component" value="Unassembled WGS sequence"/>
</dbReference>
<protein>
    <submittedName>
        <fullName evidence="3">Uncharacterized protein</fullName>
    </submittedName>
</protein>
<feature type="compositionally biased region" description="Polar residues" evidence="1">
    <location>
        <begin position="68"/>
        <end position="78"/>
    </location>
</feature>
<comment type="caution">
    <text evidence="3">The sequence shown here is derived from an EMBL/GenBank/DDBJ whole genome shotgun (WGS) entry which is preliminary data.</text>
</comment>
<reference evidence="3" key="1">
    <citation type="submission" date="2021-04" db="EMBL/GenBank/DDBJ databases">
        <title>Proteiniclasticum sedimins sp. nov., an obligate anaerobic bacterium isolated from anaerobic sludge.</title>
        <authorList>
            <person name="Liu J."/>
        </authorList>
    </citation>
    <scope>NUCLEOTIDE SEQUENCE</scope>
    <source>
        <strain evidence="3">BAD-10</strain>
    </source>
</reference>
<feature type="region of interest" description="Disordered" evidence="1">
    <location>
        <begin position="68"/>
        <end position="127"/>
    </location>
</feature>
<feature type="compositionally biased region" description="Basic and acidic residues" evidence="1">
    <location>
        <begin position="107"/>
        <end position="127"/>
    </location>
</feature>
<evidence type="ECO:0000256" key="2">
    <source>
        <dbReference type="SAM" id="Phobius"/>
    </source>
</evidence>
<proteinExistence type="predicted"/>
<sequence length="223" mass="25064">MDWIFGLFGSFLPIIVVFAIFSSIVSAQKKNPARRPPQSRPSQGQGYGAAKPRAVAADDITQLTKEAQKHTQSFQRSNMDYDQKRPMTAVNPYADVRSRDSLTSTKENQDRQREAAKKKKEMETNTREQRYAYDESYGKKTEKPAASAAGAVQNTVPEMGAPRRKSMVENMGNDFLKYGDQFLKAGDRYLNYKPGGLYSYAEKYGLVEYPEPEKKPAVPVAKA</sequence>
<keyword evidence="4" id="KW-1185">Reference proteome</keyword>
<evidence type="ECO:0000313" key="4">
    <source>
        <dbReference type="Proteomes" id="UP000675379"/>
    </source>
</evidence>
<organism evidence="3 4">
    <name type="scientific">Proteiniclasticum sediminis</name>
    <dbReference type="NCBI Taxonomy" id="2804028"/>
    <lineage>
        <taxon>Bacteria</taxon>
        <taxon>Bacillati</taxon>
        <taxon>Bacillota</taxon>
        <taxon>Clostridia</taxon>
        <taxon>Eubacteriales</taxon>
        <taxon>Clostridiaceae</taxon>
        <taxon>Proteiniclasticum</taxon>
    </lineage>
</organism>
<keyword evidence="2" id="KW-0812">Transmembrane</keyword>
<gene>
    <name evidence="3" type="ORF">KCG48_08820</name>
</gene>
<feature type="transmembrane region" description="Helical" evidence="2">
    <location>
        <begin position="6"/>
        <end position="25"/>
    </location>
</feature>
<dbReference type="RefSeq" id="WP_211801376.1">
    <property type="nucleotide sequence ID" value="NZ_JAGSCS010000010.1"/>
</dbReference>
<name>A0A941CPE5_9CLOT</name>
<keyword evidence="2" id="KW-1133">Transmembrane helix</keyword>
<accession>A0A941CPE5</accession>
<evidence type="ECO:0000256" key="1">
    <source>
        <dbReference type="SAM" id="MobiDB-lite"/>
    </source>
</evidence>
<evidence type="ECO:0000313" key="3">
    <source>
        <dbReference type="EMBL" id="MBR0576440.1"/>
    </source>
</evidence>
<dbReference type="EMBL" id="JAGSCS010000010">
    <property type="protein sequence ID" value="MBR0576440.1"/>
    <property type="molecule type" value="Genomic_DNA"/>
</dbReference>
<dbReference type="AlphaFoldDB" id="A0A941CPE5"/>